<organism evidence="3 4">
    <name type="scientific">Wenjunlia vitaminophila</name>
    <name type="common">Streptomyces vitaminophilus</name>
    <dbReference type="NCBI Taxonomy" id="76728"/>
    <lineage>
        <taxon>Bacteria</taxon>
        <taxon>Bacillati</taxon>
        <taxon>Actinomycetota</taxon>
        <taxon>Actinomycetes</taxon>
        <taxon>Kitasatosporales</taxon>
        <taxon>Streptomycetaceae</taxon>
        <taxon>Wenjunlia</taxon>
    </lineage>
</organism>
<dbReference type="PROSITE" id="PS51257">
    <property type="entry name" value="PROKAR_LIPOPROTEIN"/>
    <property type="match status" value="1"/>
</dbReference>
<feature type="region of interest" description="Disordered" evidence="1">
    <location>
        <begin position="25"/>
        <end position="66"/>
    </location>
</feature>
<evidence type="ECO:0008006" key="5">
    <source>
        <dbReference type="Google" id="ProtNLM"/>
    </source>
</evidence>
<feature type="region of interest" description="Disordered" evidence="1">
    <location>
        <begin position="250"/>
        <end position="270"/>
    </location>
</feature>
<reference evidence="3 4" key="1">
    <citation type="submission" date="2015-10" db="EMBL/GenBank/DDBJ databases">
        <title>Draft genome sequence of pyrrolomycin-producing Streptomyces vitaminophilus.</title>
        <authorList>
            <person name="Graham D.E."/>
            <person name="Mahan K.M."/>
            <person name="Klingeman D.M."/>
            <person name="Hettich R.L."/>
            <person name="Parry R.J."/>
        </authorList>
    </citation>
    <scope>NUCLEOTIDE SEQUENCE [LARGE SCALE GENOMIC DNA]</scope>
    <source>
        <strain evidence="3 4">ATCC 31673</strain>
    </source>
</reference>
<feature type="signal peptide" evidence="2">
    <location>
        <begin position="1"/>
        <end position="20"/>
    </location>
</feature>
<dbReference type="EMBL" id="LLZU01000016">
    <property type="protein sequence ID" value="KRV49046.1"/>
    <property type="molecule type" value="Genomic_DNA"/>
</dbReference>
<comment type="caution">
    <text evidence="3">The sequence shown here is derived from an EMBL/GenBank/DDBJ whole genome shotgun (WGS) entry which is preliminary data.</text>
</comment>
<evidence type="ECO:0000256" key="2">
    <source>
        <dbReference type="SAM" id="SignalP"/>
    </source>
</evidence>
<dbReference type="Proteomes" id="UP000050867">
    <property type="component" value="Unassembled WGS sequence"/>
</dbReference>
<dbReference type="eggNOG" id="ENOG50337FI">
    <property type="taxonomic scope" value="Bacteria"/>
</dbReference>
<protein>
    <recommendedName>
        <fullName evidence="5">Lipoprotein</fullName>
    </recommendedName>
</protein>
<name>A0A0T6LSP3_WENVI</name>
<dbReference type="OrthoDB" id="4350224at2"/>
<accession>A0A0T6LSP3</accession>
<dbReference type="AlphaFoldDB" id="A0A0T6LSP3"/>
<dbReference type="RefSeq" id="WP_018384818.1">
    <property type="nucleotide sequence ID" value="NZ_LLZU01000016.1"/>
</dbReference>
<proteinExistence type="predicted"/>
<sequence length="270" mass="29667">MVIRRSLAVTSALFAVLAAAVGCGGEDTSEERASDTSGKRASVPSSQRDRPTPSPTPTKEQPKPNGVAELPAQQIAETAIRSYRNASSVRQVTKAPDAYMDITLDDRGNCRATEVIGDMEVRWLLKGDQFWVKPNYAMWKRIWGPKARVTQELIGDRYVLVPTDDPQWGQLTKSCELRKQATLMTSNELEARFTKGKATKVNGVPAITLPYTHGKKSGTLYVSTTGKVNLLRMDSTYPTHSSVVVVSDHNEPVSIQPPPDNEVLDISKLK</sequence>
<feature type="chain" id="PRO_5039341146" description="Lipoprotein" evidence="2">
    <location>
        <begin position="21"/>
        <end position="270"/>
    </location>
</feature>
<evidence type="ECO:0000313" key="3">
    <source>
        <dbReference type="EMBL" id="KRV49046.1"/>
    </source>
</evidence>
<gene>
    <name evidence="3" type="ORF">AQ490_22310</name>
</gene>
<evidence type="ECO:0000256" key="1">
    <source>
        <dbReference type="SAM" id="MobiDB-lite"/>
    </source>
</evidence>
<evidence type="ECO:0000313" key="4">
    <source>
        <dbReference type="Proteomes" id="UP000050867"/>
    </source>
</evidence>
<keyword evidence="2" id="KW-0732">Signal</keyword>
<keyword evidence="4" id="KW-1185">Reference proteome</keyword>